<keyword evidence="4 6" id="KW-0964">Secreted</keyword>
<evidence type="ECO:0000256" key="6">
    <source>
        <dbReference type="RuleBase" id="RU365009"/>
    </source>
</evidence>
<keyword evidence="5 6" id="KW-1015">Disulfide bond</keyword>
<dbReference type="Pfam" id="PF01185">
    <property type="entry name" value="Hydrophobin"/>
    <property type="match status" value="1"/>
</dbReference>
<proteinExistence type="inferred from homology"/>
<comment type="similarity">
    <text evidence="2 6">Belongs to the fungal hydrophobin family.</text>
</comment>
<dbReference type="InterPro" id="IPR001338">
    <property type="entry name" value="Class_I_Hydrophobin"/>
</dbReference>
<keyword evidence="6" id="KW-0732">Signal</keyword>
<accession>A0AAD7TKQ1</accession>
<dbReference type="EMBL" id="JAPEVG010000374">
    <property type="protein sequence ID" value="KAJ8463752.1"/>
    <property type="molecule type" value="Genomic_DNA"/>
</dbReference>
<evidence type="ECO:0000313" key="7">
    <source>
        <dbReference type="EMBL" id="KAJ8463752.1"/>
    </source>
</evidence>
<comment type="subcellular location">
    <subcellularLocation>
        <location evidence="1 6">Secreted</location>
        <location evidence="1 6">Cell wall</location>
    </subcellularLocation>
</comment>
<dbReference type="GO" id="GO:0009277">
    <property type="term" value="C:fungal-type cell wall"/>
    <property type="evidence" value="ECO:0007669"/>
    <property type="project" value="InterPro"/>
</dbReference>
<feature type="signal peptide" evidence="6">
    <location>
        <begin position="1"/>
        <end position="20"/>
    </location>
</feature>
<evidence type="ECO:0000256" key="1">
    <source>
        <dbReference type="ARBA" id="ARBA00004191"/>
    </source>
</evidence>
<evidence type="ECO:0000256" key="4">
    <source>
        <dbReference type="ARBA" id="ARBA00022525"/>
    </source>
</evidence>
<comment type="caution">
    <text evidence="7">The sequence shown here is derived from an EMBL/GenBank/DDBJ whole genome shotgun (WGS) entry which is preliminary data.</text>
</comment>
<dbReference type="AlphaFoldDB" id="A0AAD7TKQ1"/>
<sequence length="111" mass="11247">MISLHIAAFAALALPLFTVATPTELKARQGSDDGSVECCGELMDPTSPQGVALLEHLDIDLGDVSGSIGLDCHPISVIGGLVNACSLGFVDCVGNINVGGLISIGCIPIML</sequence>
<name>A0AAD7TKQ1_9APHY</name>
<dbReference type="Proteomes" id="UP001215151">
    <property type="component" value="Unassembled WGS sequence"/>
</dbReference>
<evidence type="ECO:0000256" key="2">
    <source>
        <dbReference type="ARBA" id="ARBA00010446"/>
    </source>
</evidence>
<reference evidence="7" key="1">
    <citation type="submission" date="2022-11" db="EMBL/GenBank/DDBJ databases">
        <title>Genome Sequence of Cubamyces cubensis.</title>
        <authorList>
            <person name="Buettner E."/>
        </authorList>
    </citation>
    <scope>NUCLEOTIDE SEQUENCE</scope>
    <source>
        <strain evidence="7">MPL-01</strain>
    </source>
</reference>
<evidence type="ECO:0000256" key="5">
    <source>
        <dbReference type="ARBA" id="ARBA00023157"/>
    </source>
</evidence>
<dbReference type="CDD" id="cd23507">
    <property type="entry name" value="hydrophobin_I"/>
    <property type="match status" value="1"/>
</dbReference>
<keyword evidence="8" id="KW-1185">Reference proteome</keyword>
<dbReference type="GO" id="GO:0005199">
    <property type="term" value="F:structural constituent of cell wall"/>
    <property type="evidence" value="ECO:0007669"/>
    <property type="project" value="InterPro"/>
</dbReference>
<keyword evidence="3 6" id="KW-0134">Cell wall</keyword>
<organism evidence="7 8">
    <name type="scientific">Trametes cubensis</name>
    <dbReference type="NCBI Taxonomy" id="1111947"/>
    <lineage>
        <taxon>Eukaryota</taxon>
        <taxon>Fungi</taxon>
        <taxon>Dikarya</taxon>
        <taxon>Basidiomycota</taxon>
        <taxon>Agaricomycotina</taxon>
        <taxon>Agaricomycetes</taxon>
        <taxon>Polyporales</taxon>
        <taxon>Polyporaceae</taxon>
        <taxon>Trametes</taxon>
    </lineage>
</organism>
<gene>
    <name evidence="7" type="ORF">ONZ51_g10052</name>
</gene>
<feature type="chain" id="PRO_5041781450" description="Hydrophobin" evidence="6">
    <location>
        <begin position="21"/>
        <end position="111"/>
    </location>
</feature>
<evidence type="ECO:0000256" key="3">
    <source>
        <dbReference type="ARBA" id="ARBA00022512"/>
    </source>
</evidence>
<dbReference type="SMART" id="SM00075">
    <property type="entry name" value="HYDRO"/>
    <property type="match status" value="1"/>
</dbReference>
<protein>
    <recommendedName>
        <fullName evidence="6">Hydrophobin</fullName>
    </recommendedName>
</protein>
<evidence type="ECO:0000313" key="8">
    <source>
        <dbReference type="Proteomes" id="UP001215151"/>
    </source>
</evidence>